<evidence type="ECO:0000313" key="2">
    <source>
        <dbReference type="EMBL" id="MBE1458530.1"/>
    </source>
</evidence>
<evidence type="ECO:0000313" key="3">
    <source>
        <dbReference type="Proteomes" id="UP000598217"/>
    </source>
</evidence>
<gene>
    <name evidence="2" type="ORF">H4W79_002744</name>
</gene>
<dbReference type="InterPro" id="IPR051604">
    <property type="entry name" value="Ergot_Alk_Oxidoreductase"/>
</dbReference>
<protein>
    <submittedName>
        <fullName evidence="2">Uncharacterized protein YbjT (DUF2867 family)</fullName>
    </submittedName>
</protein>
<dbReference type="InterPro" id="IPR016040">
    <property type="entry name" value="NAD(P)-bd_dom"/>
</dbReference>
<proteinExistence type="predicted"/>
<comment type="caution">
    <text evidence="2">The sequence shown here is derived from an EMBL/GenBank/DDBJ whole genome shotgun (WGS) entry which is preliminary data.</text>
</comment>
<dbReference type="EMBL" id="JADBDY010000001">
    <property type="protein sequence ID" value="MBE1458530.1"/>
    <property type="molecule type" value="Genomic_DNA"/>
</dbReference>
<dbReference type="Gene3D" id="3.90.25.10">
    <property type="entry name" value="UDP-galactose 4-epimerase, domain 1"/>
    <property type="match status" value="1"/>
</dbReference>
<dbReference type="Pfam" id="PF13460">
    <property type="entry name" value="NAD_binding_10"/>
    <property type="match status" value="1"/>
</dbReference>
<dbReference type="SUPFAM" id="SSF51735">
    <property type="entry name" value="NAD(P)-binding Rossmann-fold domains"/>
    <property type="match status" value="1"/>
</dbReference>
<evidence type="ECO:0000259" key="1">
    <source>
        <dbReference type="Pfam" id="PF13460"/>
    </source>
</evidence>
<organism evidence="2 3">
    <name type="scientific">Nocardiopsis terrae</name>
    <dbReference type="NCBI Taxonomy" id="372655"/>
    <lineage>
        <taxon>Bacteria</taxon>
        <taxon>Bacillati</taxon>
        <taxon>Actinomycetota</taxon>
        <taxon>Actinomycetes</taxon>
        <taxon>Streptosporangiales</taxon>
        <taxon>Nocardiopsidaceae</taxon>
        <taxon>Nocardiopsis</taxon>
    </lineage>
</organism>
<dbReference type="InterPro" id="IPR036291">
    <property type="entry name" value="NAD(P)-bd_dom_sf"/>
</dbReference>
<dbReference type="RefSeq" id="WP_225942439.1">
    <property type="nucleotide sequence ID" value="NZ_BMXJ01000003.1"/>
</dbReference>
<keyword evidence="3" id="KW-1185">Reference proteome</keyword>
<name>A0ABR9HHM9_9ACTN</name>
<dbReference type="PANTHER" id="PTHR43162:SF1">
    <property type="entry name" value="PRESTALK A DIFFERENTIATION PROTEIN A"/>
    <property type="match status" value="1"/>
</dbReference>
<dbReference type="Gene3D" id="3.40.50.720">
    <property type="entry name" value="NAD(P)-binding Rossmann-like Domain"/>
    <property type="match status" value="1"/>
</dbReference>
<dbReference type="PANTHER" id="PTHR43162">
    <property type="match status" value="1"/>
</dbReference>
<accession>A0ABR9HHM9</accession>
<reference evidence="2 3" key="1">
    <citation type="submission" date="2020-10" db="EMBL/GenBank/DDBJ databases">
        <title>Sequencing the genomes of 1000 actinobacteria strains.</title>
        <authorList>
            <person name="Klenk H.-P."/>
        </authorList>
    </citation>
    <scope>NUCLEOTIDE SEQUENCE [LARGE SCALE GENOMIC DNA]</scope>
    <source>
        <strain evidence="2 3">DSM 45157</strain>
    </source>
</reference>
<feature type="domain" description="NAD(P)-binding" evidence="1">
    <location>
        <begin position="15"/>
        <end position="181"/>
    </location>
</feature>
<sequence length="283" mass="30535">MTETTNMTRPVLVTGATGMTGSRILAQLRERGVPVRAASRSSEWRFDWAEPATWDTMLAGAGSVYLVQDDSDPRVPEFVERAVAHGVERVVQLSARGVDQPDYFEGVEGAPSHLRAEEAVRASGLEWTVLRPGWFAQNLSEGFLTDGARTGVMRLPVGEGAAAWIDVDDIAAVAAAALTEPGHHGRTYELSGPRALTLAEALAEISEVLGNPIRYEPVSAEEYVADLLAQGWPEEGARELVAALSAIRRGLESKVSPGVREALGREPRDFSAYAAEAFSRPPW</sequence>
<dbReference type="Proteomes" id="UP000598217">
    <property type="component" value="Unassembled WGS sequence"/>
</dbReference>